<sequence>MNKKIATGLFALALLVGGCSEKTTEEDITAEKPIETPEVEETDSTQVEYADWEGDYVFIDDEIEGTLTISEQQEADFDISLSAVKIDWENTLLAEEKFEGKGSADDDQAEISVTDKDCSAELSLKDAELTVDMKGAECDKNLDLSGLYKKVPTEKPELFSMKDGKIHLNGLTLSDTPATTKTFWGNPDPDKSTADDIHLQDETVHTYADDGMQITYYQLKLYAMTVAADKEKLAEIAKAFPGTHYKDVNSDSELFHMEDNGHLLIYRNEVIGGDRSEFLLIPADENFTYAVDSGIYVPVTK</sequence>
<evidence type="ECO:0008006" key="3">
    <source>
        <dbReference type="Google" id="ProtNLM"/>
    </source>
</evidence>
<keyword evidence="2" id="KW-1185">Reference proteome</keyword>
<dbReference type="RefSeq" id="WP_191694448.1">
    <property type="nucleotide sequence ID" value="NZ_JACSQN010000007.1"/>
</dbReference>
<proteinExistence type="predicted"/>
<dbReference type="EMBL" id="JACSQN010000007">
    <property type="protein sequence ID" value="MBD7984750.1"/>
    <property type="molecule type" value="Genomic_DNA"/>
</dbReference>
<organism evidence="1 2">
    <name type="scientific">Sporosarcina quadrami</name>
    <dbReference type="NCBI Taxonomy" id="2762234"/>
    <lineage>
        <taxon>Bacteria</taxon>
        <taxon>Bacillati</taxon>
        <taxon>Bacillota</taxon>
        <taxon>Bacilli</taxon>
        <taxon>Bacillales</taxon>
        <taxon>Caryophanaceae</taxon>
        <taxon>Sporosarcina</taxon>
    </lineage>
</organism>
<evidence type="ECO:0000313" key="2">
    <source>
        <dbReference type="Proteomes" id="UP000626786"/>
    </source>
</evidence>
<dbReference type="Proteomes" id="UP000626786">
    <property type="component" value="Unassembled WGS sequence"/>
</dbReference>
<dbReference type="PROSITE" id="PS51257">
    <property type="entry name" value="PROKAR_LIPOPROTEIN"/>
    <property type="match status" value="1"/>
</dbReference>
<comment type="caution">
    <text evidence="1">The sequence shown here is derived from an EMBL/GenBank/DDBJ whole genome shotgun (WGS) entry which is preliminary data.</text>
</comment>
<reference evidence="1 2" key="1">
    <citation type="submission" date="2020-08" db="EMBL/GenBank/DDBJ databases">
        <title>A Genomic Blueprint of the Chicken Gut Microbiome.</title>
        <authorList>
            <person name="Gilroy R."/>
            <person name="Ravi A."/>
            <person name="Getino M."/>
            <person name="Pursley I."/>
            <person name="Horton D.L."/>
            <person name="Alikhan N.-F."/>
            <person name="Baker D."/>
            <person name="Gharbi K."/>
            <person name="Hall N."/>
            <person name="Watson M."/>
            <person name="Adriaenssens E.M."/>
            <person name="Foster-Nyarko E."/>
            <person name="Jarju S."/>
            <person name="Secka A."/>
            <person name="Antonio M."/>
            <person name="Oren A."/>
            <person name="Chaudhuri R."/>
            <person name="La Ragione R.M."/>
            <person name="Hildebrand F."/>
            <person name="Pallen M.J."/>
        </authorList>
    </citation>
    <scope>NUCLEOTIDE SEQUENCE [LARGE SCALE GENOMIC DNA]</scope>
    <source>
        <strain evidence="1 2">Sa2YVA2</strain>
    </source>
</reference>
<gene>
    <name evidence="1" type="ORF">H9649_09165</name>
</gene>
<name>A0ABR8UAC2_9BACL</name>
<accession>A0ABR8UAC2</accession>
<evidence type="ECO:0000313" key="1">
    <source>
        <dbReference type="EMBL" id="MBD7984750.1"/>
    </source>
</evidence>
<protein>
    <recommendedName>
        <fullName evidence="3">Lipoprotein</fullName>
    </recommendedName>
</protein>